<proteinExistence type="predicted"/>
<dbReference type="WBParaSite" id="PgB03_g044_t01">
    <property type="protein sequence ID" value="PgB03_g044_t01"/>
    <property type="gene ID" value="PgB03_g044"/>
</dbReference>
<dbReference type="InterPro" id="IPR036237">
    <property type="entry name" value="Xyl_isomerase-like_sf"/>
</dbReference>
<dbReference type="Gene3D" id="3.20.20.150">
    <property type="entry name" value="Divalent-metal-dependent TIM barrel enzymes"/>
    <property type="match status" value="1"/>
</dbReference>
<evidence type="ECO:0000313" key="1">
    <source>
        <dbReference type="Proteomes" id="UP000887569"/>
    </source>
</evidence>
<sequence length="71" mass="8521">SLCFLLFYYNDTYRQRSAGIYRKKKWRMRIAANLSIMFQRVDLLQRYEKAASMGFRCVEVSIPYSQPAEKL</sequence>
<organism evidence="1 2">
    <name type="scientific">Parascaris univalens</name>
    <name type="common">Nematode worm</name>
    <dbReference type="NCBI Taxonomy" id="6257"/>
    <lineage>
        <taxon>Eukaryota</taxon>
        <taxon>Metazoa</taxon>
        <taxon>Ecdysozoa</taxon>
        <taxon>Nematoda</taxon>
        <taxon>Chromadorea</taxon>
        <taxon>Rhabditida</taxon>
        <taxon>Spirurina</taxon>
        <taxon>Ascaridomorpha</taxon>
        <taxon>Ascaridoidea</taxon>
        <taxon>Ascarididae</taxon>
        <taxon>Parascaris</taxon>
    </lineage>
</organism>
<evidence type="ECO:0000313" key="2">
    <source>
        <dbReference type="WBParaSite" id="PgB03_g044_t01"/>
    </source>
</evidence>
<keyword evidence="1" id="KW-1185">Reference proteome</keyword>
<name>A0A914ZI15_PARUN</name>
<dbReference type="Proteomes" id="UP000887569">
    <property type="component" value="Unplaced"/>
</dbReference>
<protein>
    <submittedName>
        <fullName evidence="2">Hydroxypyruvate isomerase</fullName>
    </submittedName>
</protein>
<dbReference type="SUPFAM" id="SSF51658">
    <property type="entry name" value="Xylose isomerase-like"/>
    <property type="match status" value="1"/>
</dbReference>
<reference evidence="2" key="1">
    <citation type="submission" date="2022-11" db="UniProtKB">
        <authorList>
            <consortium name="WormBaseParasite"/>
        </authorList>
    </citation>
    <scope>IDENTIFICATION</scope>
</reference>
<dbReference type="AlphaFoldDB" id="A0A914ZI15"/>
<accession>A0A914ZI15</accession>